<evidence type="ECO:0000256" key="1">
    <source>
        <dbReference type="SAM" id="MobiDB-lite"/>
    </source>
</evidence>
<accession>A0A251SAG5</accession>
<reference evidence="4" key="2">
    <citation type="submission" date="2017-02" db="EMBL/GenBank/DDBJ databases">
        <title>Sunflower complete genome.</title>
        <authorList>
            <person name="Langlade N."/>
            <person name="Munos S."/>
        </authorList>
    </citation>
    <scope>NUCLEOTIDE SEQUENCE [LARGE SCALE GENOMIC DNA]</scope>
    <source>
        <tissue evidence="4">Leaves</tissue>
    </source>
</reference>
<keyword evidence="5" id="KW-1185">Reference proteome</keyword>
<evidence type="ECO:0000313" key="4">
    <source>
        <dbReference type="EMBL" id="OTF95255.1"/>
    </source>
</evidence>
<keyword evidence="2" id="KW-0812">Transmembrane</keyword>
<keyword evidence="2" id="KW-0472">Membrane</keyword>
<dbReference type="AlphaFoldDB" id="A0A251SAG5"/>
<dbReference type="Gramene" id="mRNA:HanXRQr2_Chr15g0696091">
    <property type="protein sequence ID" value="CDS:HanXRQr2_Chr15g0696091.1"/>
    <property type="gene ID" value="HanXRQr2_Chr15g0696091"/>
</dbReference>
<dbReference type="EMBL" id="MNCJ02000330">
    <property type="protein sequence ID" value="KAF5764790.1"/>
    <property type="molecule type" value="Genomic_DNA"/>
</dbReference>
<gene>
    <name evidence="4" type="ORF">HannXRQ_Chr15g0481091</name>
    <name evidence="3" type="ORF">HanXRQr2_Chr15g0696091</name>
</gene>
<dbReference type="EMBL" id="CM007904">
    <property type="protein sequence ID" value="OTF95255.1"/>
    <property type="molecule type" value="Genomic_DNA"/>
</dbReference>
<reference evidence="3 5" key="1">
    <citation type="journal article" date="2017" name="Nature">
        <title>The sunflower genome provides insights into oil metabolism, flowering and Asterid evolution.</title>
        <authorList>
            <person name="Badouin H."/>
            <person name="Gouzy J."/>
            <person name="Grassa C.J."/>
            <person name="Murat F."/>
            <person name="Staton S.E."/>
            <person name="Cottret L."/>
            <person name="Lelandais-Briere C."/>
            <person name="Owens G.L."/>
            <person name="Carrere S."/>
            <person name="Mayjonade B."/>
            <person name="Legrand L."/>
            <person name="Gill N."/>
            <person name="Kane N.C."/>
            <person name="Bowers J.E."/>
            <person name="Hubner S."/>
            <person name="Bellec A."/>
            <person name="Berard A."/>
            <person name="Berges H."/>
            <person name="Blanchet N."/>
            <person name="Boniface M.C."/>
            <person name="Brunel D."/>
            <person name="Catrice O."/>
            <person name="Chaidir N."/>
            <person name="Claudel C."/>
            <person name="Donnadieu C."/>
            <person name="Faraut T."/>
            <person name="Fievet G."/>
            <person name="Helmstetter N."/>
            <person name="King M."/>
            <person name="Knapp S.J."/>
            <person name="Lai Z."/>
            <person name="Le Paslier M.C."/>
            <person name="Lippi Y."/>
            <person name="Lorenzon L."/>
            <person name="Mandel J.R."/>
            <person name="Marage G."/>
            <person name="Marchand G."/>
            <person name="Marquand E."/>
            <person name="Bret-Mestries E."/>
            <person name="Morien E."/>
            <person name="Nambeesan S."/>
            <person name="Nguyen T."/>
            <person name="Pegot-Espagnet P."/>
            <person name="Pouilly N."/>
            <person name="Raftis F."/>
            <person name="Sallet E."/>
            <person name="Schiex T."/>
            <person name="Thomas J."/>
            <person name="Vandecasteele C."/>
            <person name="Vares D."/>
            <person name="Vear F."/>
            <person name="Vautrin S."/>
            <person name="Crespi M."/>
            <person name="Mangin B."/>
            <person name="Burke J.M."/>
            <person name="Salse J."/>
            <person name="Munos S."/>
            <person name="Vincourt P."/>
            <person name="Rieseberg L.H."/>
            <person name="Langlade N.B."/>
        </authorList>
    </citation>
    <scope>NUCLEOTIDE SEQUENCE [LARGE SCALE GENOMIC DNA]</scope>
    <source>
        <strain evidence="5">cv. SF193</strain>
        <tissue evidence="3">Leaves</tissue>
    </source>
</reference>
<dbReference type="Proteomes" id="UP000215914">
    <property type="component" value="Chromosome 15"/>
</dbReference>
<feature type="transmembrane region" description="Helical" evidence="2">
    <location>
        <begin position="93"/>
        <end position="115"/>
    </location>
</feature>
<evidence type="ECO:0000313" key="3">
    <source>
        <dbReference type="EMBL" id="KAF5764790.1"/>
    </source>
</evidence>
<reference evidence="3" key="3">
    <citation type="submission" date="2020-06" db="EMBL/GenBank/DDBJ databases">
        <title>Helianthus annuus Genome sequencing and assembly Release 2.</title>
        <authorList>
            <person name="Gouzy J."/>
            <person name="Langlade N."/>
            <person name="Munos S."/>
        </authorList>
    </citation>
    <scope>NUCLEOTIDE SEQUENCE</scope>
    <source>
        <tissue evidence="3">Leaves</tissue>
    </source>
</reference>
<dbReference type="InParanoid" id="A0A251SAG5"/>
<proteinExistence type="predicted"/>
<keyword evidence="2" id="KW-1133">Transmembrane helix</keyword>
<name>A0A251SAG5_HELAN</name>
<evidence type="ECO:0000313" key="5">
    <source>
        <dbReference type="Proteomes" id="UP000215914"/>
    </source>
</evidence>
<sequence length="116" mass="12579">MVFLPSPLSRDSRALVSPPHKTPSMFNHNSKSRETLDSFNHRPCPLHLFEPSPTAIAPPSAPPNQVMANIAAVQKKGNGKHGDVSSLSLSPPIFNFCFAESLLPVLLTLICLLLII</sequence>
<protein>
    <submittedName>
        <fullName evidence="4">Uncharacterized protein</fullName>
    </submittedName>
</protein>
<evidence type="ECO:0000256" key="2">
    <source>
        <dbReference type="SAM" id="Phobius"/>
    </source>
</evidence>
<organism evidence="4 5">
    <name type="scientific">Helianthus annuus</name>
    <name type="common">Common sunflower</name>
    <dbReference type="NCBI Taxonomy" id="4232"/>
    <lineage>
        <taxon>Eukaryota</taxon>
        <taxon>Viridiplantae</taxon>
        <taxon>Streptophyta</taxon>
        <taxon>Embryophyta</taxon>
        <taxon>Tracheophyta</taxon>
        <taxon>Spermatophyta</taxon>
        <taxon>Magnoliopsida</taxon>
        <taxon>eudicotyledons</taxon>
        <taxon>Gunneridae</taxon>
        <taxon>Pentapetalae</taxon>
        <taxon>asterids</taxon>
        <taxon>campanulids</taxon>
        <taxon>Asterales</taxon>
        <taxon>Asteraceae</taxon>
        <taxon>Asteroideae</taxon>
        <taxon>Heliantheae alliance</taxon>
        <taxon>Heliantheae</taxon>
        <taxon>Helianthus</taxon>
    </lineage>
</organism>
<feature type="region of interest" description="Disordered" evidence="1">
    <location>
        <begin position="1"/>
        <end position="32"/>
    </location>
</feature>